<reference evidence="1 2" key="1">
    <citation type="submission" date="2020-02" db="EMBL/GenBank/DDBJ databases">
        <authorList>
            <person name="Ferguson B K."/>
        </authorList>
    </citation>
    <scope>NUCLEOTIDE SEQUENCE [LARGE SCALE GENOMIC DNA]</scope>
</reference>
<gene>
    <name evidence="1" type="ORF">NTEN_LOCUS7577</name>
</gene>
<keyword evidence="2" id="KW-1185">Reference proteome</keyword>
<proteinExistence type="predicted"/>
<name>A0A6H5GFR8_9HEMI</name>
<evidence type="ECO:0000313" key="2">
    <source>
        <dbReference type="Proteomes" id="UP000479000"/>
    </source>
</evidence>
<dbReference type="EMBL" id="CADCXU010011527">
    <property type="protein sequence ID" value="CAB0001790.1"/>
    <property type="molecule type" value="Genomic_DNA"/>
</dbReference>
<sequence length="91" mass="10146">MDPEVTQLGSFPSPVPASPPDFLLAFVSPSASVSDSLRRCRHLPSHVPSVLCQVPWRPRRLISSFYFLSCSPCPRPRSPIRSKRNSGTPHY</sequence>
<accession>A0A6H5GFR8</accession>
<organism evidence="1 2">
    <name type="scientific">Nesidiocoris tenuis</name>
    <dbReference type="NCBI Taxonomy" id="355587"/>
    <lineage>
        <taxon>Eukaryota</taxon>
        <taxon>Metazoa</taxon>
        <taxon>Ecdysozoa</taxon>
        <taxon>Arthropoda</taxon>
        <taxon>Hexapoda</taxon>
        <taxon>Insecta</taxon>
        <taxon>Pterygota</taxon>
        <taxon>Neoptera</taxon>
        <taxon>Paraneoptera</taxon>
        <taxon>Hemiptera</taxon>
        <taxon>Heteroptera</taxon>
        <taxon>Panheteroptera</taxon>
        <taxon>Cimicomorpha</taxon>
        <taxon>Miridae</taxon>
        <taxon>Dicyphina</taxon>
        <taxon>Nesidiocoris</taxon>
    </lineage>
</organism>
<dbReference type="Proteomes" id="UP000479000">
    <property type="component" value="Unassembled WGS sequence"/>
</dbReference>
<evidence type="ECO:0000313" key="1">
    <source>
        <dbReference type="EMBL" id="CAB0001790.1"/>
    </source>
</evidence>
<dbReference type="AlphaFoldDB" id="A0A6H5GFR8"/>
<feature type="non-terminal residue" evidence="1">
    <location>
        <position position="91"/>
    </location>
</feature>
<protein>
    <submittedName>
        <fullName evidence="1">Uncharacterized protein</fullName>
    </submittedName>
</protein>